<dbReference type="Gene3D" id="3.40.50.150">
    <property type="entry name" value="Vaccinia Virus protein VP39"/>
    <property type="match status" value="1"/>
</dbReference>
<dbReference type="Proteomes" id="UP001604282">
    <property type="component" value="Unassembled WGS sequence"/>
</dbReference>
<protein>
    <submittedName>
        <fullName evidence="2">Class I SAM-dependent methyltransferase</fullName>
        <ecNumber evidence="2">2.1.1.-</ecNumber>
    </submittedName>
</protein>
<dbReference type="Pfam" id="PF02353">
    <property type="entry name" value="CMAS"/>
    <property type="match status" value="1"/>
</dbReference>
<dbReference type="InterPro" id="IPR036188">
    <property type="entry name" value="FAD/NAD-bd_sf"/>
</dbReference>
<dbReference type="InterPro" id="IPR050723">
    <property type="entry name" value="CFA/CMAS"/>
</dbReference>
<reference evidence="2 3" key="1">
    <citation type="submission" date="2024-10" db="EMBL/GenBank/DDBJ databases">
        <title>The Natural Products Discovery Center: Release of the First 8490 Sequenced Strains for Exploring Actinobacteria Biosynthetic Diversity.</title>
        <authorList>
            <person name="Kalkreuter E."/>
            <person name="Kautsar S.A."/>
            <person name="Yang D."/>
            <person name="Bader C.D."/>
            <person name="Teijaro C.N."/>
            <person name="Fluegel L."/>
            <person name="Davis C.M."/>
            <person name="Simpson J.R."/>
            <person name="Lauterbach L."/>
            <person name="Steele A.D."/>
            <person name="Gui C."/>
            <person name="Meng S."/>
            <person name="Li G."/>
            <person name="Viehrig K."/>
            <person name="Ye F."/>
            <person name="Su P."/>
            <person name="Kiefer A.F."/>
            <person name="Nichols A."/>
            <person name="Cepeda A.J."/>
            <person name="Yan W."/>
            <person name="Fan B."/>
            <person name="Jiang Y."/>
            <person name="Adhikari A."/>
            <person name="Zheng C.-J."/>
            <person name="Schuster L."/>
            <person name="Cowan T.M."/>
            <person name="Smanski M.J."/>
            <person name="Chevrette M.G."/>
            <person name="De Carvalho L.P.S."/>
            <person name="Shen B."/>
        </authorList>
    </citation>
    <scope>NUCLEOTIDE SEQUENCE [LARGE SCALE GENOMIC DNA]</scope>
    <source>
        <strain evidence="2 3">NPDC048229</strain>
    </source>
</reference>
<dbReference type="GO" id="GO:0032259">
    <property type="term" value="P:methylation"/>
    <property type="evidence" value="ECO:0007669"/>
    <property type="project" value="UniProtKB-KW"/>
</dbReference>
<dbReference type="PANTHER" id="PTHR43667">
    <property type="entry name" value="CYCLOPROPANE-FATTY-ACYL-PHOSPHOLIPID SYNTHASE"/>
    <property type="match status" value="1"/>
</dbReference>
<proteinExistence type="predicted"/>
<dbReference type="RefSeq" id="WP_392884623.1">
    <property type="nucleotide sequence ID" value="NZ_JBICZW010000027.1"/>
</dbReference>
<organism evidence="2 3">
    <name type="scientific">Streptomyces omiyaensis</name>
    <dbReference type="NCBI Taxonomy" id="68247"/>
    <lineage>
        <taxon>Bacteria</taxon>
        <taxon>Bacillati</taxon>
        <taxon>Actinomycetota</taxon>
        <taxon>Actinomycetes</taxon>
        <taxon>Kitasatosporales</taxon>
        <taxon>Streptomycetaceae</taxon>
        <taxon>Streptomyces</taxon>
    </lineage>
</organism>
<comment type="caution">
    <text evidence="2">The sequence shown here is derived from an EMBL/GenBank/DDBJ whole genome shotgun (WGS) entry which is preliminary data.</text>
</comment>
<keyword evidence="2" id="KW-0489">Methyltransferase</keyword>
<keyword evidence="3" id="KW-1185">Reference proteome</keyword>
<dbReference type="SUPFAM" id="SSF51905">
    <property type="entry name" value="FAD/NAD(P)-binding domain"/>
    <property type="match status" value="1"/>
</dbReference>
<dbReference type="EMBL" id="JBICZW010000027">
    <property type="protein sequence ID" value="MFG3193169.1"/>
    <property type="molecule type" value="Genomic_DNA"/>
</dbReference>
<evidence type="ECO:0000256" key="1">
    <source>
        <dbReference type="SAM" id="MobiDB-lite"/>
    </source>
</evidence>
<accession>A0ABW7C078</accession>
<dbReference type="EC" id="2.1.1.-" evidence="2"/>
<feature type="region of interest" description="Disordered" evidence="1">
    <location>
        <begin position="242"/>
        <end position="262"/>
    </location>
</feature>
<dbReference type="GO" id="GO:0008168">
    <property type="term" value="F:methyltransferase activity"/>
    <property type="evidence" value="ECO:0007669"/>
    <property type="project" value="UniProtKB-KW"/>
</dbReference>
<gene>
    <name evidence="2" type="ORF">ACGFYS_30040</name>
</gene>
<evidence type="ECO:0000313" key="3">
    <source>
        <dbReference type="Proteomes" id="UP001604282"/>
    </source>
</evidence>
<dbReference type="Pfam" id="PF13450">
    <property type="entry name" value="NAD_binding_8"/>
    <property type="match status" value="1"/>
</dbReference>
<dbReference type="PANTHER" id="PTHR43667:SF2">
    <property type="entry name" value="FATTY ACID C-METHYL TRANSFERASE"/>
    <property type="match status" value="1"/>
</dbReference>
<sequence>MAERLGAAVAGAGGAGLTAGHVLASSYEVTPYEADGRLGGHARTRGLSGPGGQGLAVDSGFIVHDEPTHPPLLRSFREPGIGAQGAETSMSVGCDGCGLEHAGARLLQIGTGWGELALRAAARGARVTALPLSGEQAVLARERTAAAGLADRVEVQPRGHRDVGGRCDAVISVETIEAVGAEYRPSSFTALRRALAPGGRIAPRAITMGHREMLPSAATHTPLSTYVFPGGLIPSREAIAEHSAASGPATTADDGYGEHDAETLRRGRERFTAHRPVVTALGFAPVFPRMGEFHPACSEAGFRSRHLDVRQLLLTEGTHR</sequence>
<keyword evidence="2" id="KW-0808">Transferase</keyword>
<dbReference type="SUPFAM" id="SSF53335">
    <property type="entry name" value="S-adenosyl-L-methionine-dependent methyltransferases"/>
    <property type="match status" value="1"/>
</dbReference>
<dbReference type="InterPro" id="IPR029063">
    <property type="entry name" value="SAM-dependent_MTases_sf"/>
</dbReference>
<evidence type="ECO:0000313" key="2">
    <source>
        <dbReference type="EMBL" id="MFG3193169.1"/>
    </source>
</evidence>
<name>A0ABW7C078_9ACTN</name>